<reference evidence="3 4" key="1">
    <citation type="submission" date="2015-05" db="EMBL/GenBank/DDBJ databases">
        <title>Genome sequencing and analysis of members of genus Stenotrophomonas.</title>
        <authorList>
            <person name="Patil P.P."/>
            <person name="Midha S."/>
            <person name="Patil P.B."/>
        </authorList>
    </citation>
    <scope>NUCLEOTIDE SEQUENCE [LARGE SCALE GENOMIC DNA]</scope>
    <source>
        <strain evidence="3 4">DSM 18929</strain>
    </source>
</reference>
<dbReference type="PANTHER" id="PTHR34220:SF7">
    <property type="entry name" value="SENSOR HISTIDINE KINASE YPDA"/>
    <property type="match status" value="1"/>
</dbReference>
<feature type="transmembrane region" description="Helical" evidence="1">
    <location>
        <begin position="271"/>
        <end position="290"/>
    </location>
</feature>
<dbReference type="PANTHER" id="PTHR34220">
    <property type="entry name" value="SENSOR HISTIDINE KINASE YPDA"/>
    <property type="match status" value="1"/>
</dbReference>
<keyword evidence="4" id="KW-1185">Reference proteome</keyword>
<dbReference type="EMBL" id="LDJI01000002">
    <property type="protein sequence ID" value="KRG66374.1"/>
    <property type="molecule type" value="Genomic_DNA"/>
</dbReference>
<dbReference type="PATRIC" id="fig|405444.3.peg.1149"/>
<dbReference type="Pfam" id="PF06580">
    <property type="entry name" value="His_kinase"/>
    <property type="match status" value="1"/>
</dbReference>
<name>A0A0R0CBM7_9GAMM</name>
<keyword evidence="1" id="KW-0472">Membrane</keyword>
<sequence>MPILRTLTVLTVLLAAVAAWLAVSTPDMTAVQMLAGEMAPARVAASGELPQRPPDDVDWRPLDQGTLADWAGPYWLRFRSTPSASRNESGRALRLSLRGASQLHWNGQPLAGNGTVGRTADEERPGRIDIVRVLPPSPAGGNDELIVLASSQRQSLRLHSADVVAVLAPASLLYGDVIRPWLIAAFAMGALAAACLYFLAVQRGRLQMPGAWLLLALCVVGLALPMVEAWRSLLGYPYPWHGPRLLLLLGLHLAAAALLPAYLARRFAVSVPAGARIAFLLALVASAIFLPGFDTRSAAVLLLSLLASAGLLLRARDAQEERWPILALVLAGVLALLVARGAFLDGPYFLLLAVLMGFLLLRHAAQLRVLDQHNARLREERARLSLQLLQRGIQPHWLMNTLTCLQELIEQAPLRASRLVESLAEQFDRLRDSSSRQSVPLEDELALCRSHLDIVGLALDQPMTLDVDADDLRLSLPPGILHAQVENALTHAGAVACAQRPFHLRVQRQDDRWILELRSARGSAPHRGRGTGTRYIEASLAAAFPEAWQFVQGSDGADWCGRIELTCAY</sequence>
<evidence type="ECO:0000259" key="2">
    <source>
        <dbReference type="Pfam" id="PF06580"/>
    </source>
</evidence>
<dbReference type="InterPro" id="IPR010559">
    <property type="entry name" value="Sig_transdc_His_kin_internal"/>
</dbReference>
<dbReference type="Proteomes" id="UP000050864">
    <property type="component" value="Unassembled WGS sequence"/>
</dbReference>
<keyword evidence="1" id="KW-1133">Transmembrane helix</keyword>
<dbReference type="GO" id="GO:0016020">
    <property type="term" value="C:membrane"/>
    <property type="evidence" value="ECO:0007669"/>
    <property type="project" value="InterPro"/>
</dbReference>
<feature type="transmembrane region" description="Helical" evidence="1">
    <location>
        <begin position="181"/>
        <end position="200"/>
    </location>
</feature>
<accession>A0A0R0CBM7</accession>
<dbReference type="RefSeq" id="WP_057631609.1">
    <property type="nucleotide sequence ID" value="NZ_LDJI01000002.1"/>
</dbReference>
<dbReference type="AlphaFoldDB" id="A0A0R0CBM7"/>
<feature type="domain" description="Signal transduction histidine kinase internal region" evidence="2">
    <location>
        <begin position="385"/>
        <end position="456"/>
    </location>
</feature>
<organism evidence="3 4">
    <name type="scientific">Stenotrophomonas humi</name>
    <dbReference type="NCBI Taxonomy" id="405444"/>
    <lineage>
        <taxon>Bacteria</taxon>
        <taxon>Pseudomonadati</taxon>
        <taxon>Pseudomonadota</taxon>
        <taxon>Gammaproteobacteria</taxon>
        <taxon>Lysobacterales</taxon>
        <taxon>Lysobacteraceae</taxon>
        <taxon>Stenotrophomonas</taxon>
    </lineage>
</organism>
<evidence type="ECO:0000313" key="3">
    <source>
        <dbReference type="EMBL" id="KRG66374.1"/>
    </source>
</evidence>
<feature type="transmembrane region" description="Helical" evidence="1">
    <location>
        <begin position="296"/>
        <end position="313"/>
    </location>
</feature>
<feature type="transmembrane region" description="Helical" evidence="1">
    <location>
        <begin position="349"/>
        <end position="370"/>
    </location>
</feature>
<proteinExistence type="predicted"/>
<evidence type="ECO:0000256" key="1">
    <source>
        <dbReference type="SAM" id="Phobius"/>
    </source>
</evidence>
<keyword evidence="1" id="KW-0812">Transmembrane</keyword>
<dbReference type="InterPro" id="IPR050640">
    <property type="entry name" value="Bact_2-comp_sensor_kinase"/>
</dbReference>
<protein>
    <submittedName>
        <fullName evidence="3">ATPase</fullName>
    </submittedName>
</protein>
<dbReference type="STRING" id="405444.ABB26_00495"/>
<gene>
    <name evidence="3" type="ORF">ABB26_00495</name>
</gene>
<feature type="transmembrane region" description="Helical" evidence="1">
    <location>
        <begin position="245"/>
        <end position="264"/>
    </location>
</feature>
<dbReference type="GO" id="GO:0000155">
    <property type="term" value="F:phosphorelay sensor kinase activity"/>
    <property type="evidence" value="ECO:0007669"/>
    <property type="project" value="InterPro"/>
</dbReference>
<dbReference type="OrthoDB" id="625140at2"/>
<feature type="transmembrane region" description="Helical" evidence="1">
    <location>
        <begin position="212"/>
        <end position="233"/>
    </location>
</feature>
<feature type="transmembrane region" description="Helical" evidence="1">
    <location>
        <begin position="325"/>
        <end position="343"/>
    </location>
</feature>
<evidence type="ECO:0000313" key="4">
    <source>
        <dbReference type="Proteomes" id="UP000050864"/>
    </source>
</evidence>
<comment type="caution">
    <text evidence="3">The sequence shown here is derived from an EMBL/GenBank/DDBJ whole genome shotgun (WGS) entry which is preliminary data.</text>
</comment>